<feature type="region of interest" description="Disordered" evidence="8">
    <location>
        <begin position="1"/>
        <end position="22"/>
    </location>
</feature>
<reference evidence="12 13" key="1">
    <citation type="submission" date="2017-06" db="EMBL/GenBank/DDBJ databases">
        <title>Sequencing and comparative analysis of myxobacterial genomes.</title>
        <authorList>
            <person name="Rupp O."/>
            <person name="Goesmann A."/>
            <person name="Sogaard-Andersen L."/>
        </authorList>
    </citation>
    <scope>NUCLEOTIDE SEQUENCE [LARGE SCALE GENOMIC DNA]</scope>
    <source>
        <strain evidence="12 13">DSM 52655</strain>
    </source>
</reference>
<feature type="transmembrane region" description="Helical" evidence="9">
    <location>
        <begin position="139"/>
        <end position="156"/>
    </location>
</feature>
<protein>
    <recommendedName>
        <fullName evidence="2">histidine kinase</fullName>
        <ecNumber evidence="2">2.7.13.3</ecNumber>
    </recommendedName>
</protein>
<feature type="compositionally biased region" description="Polar residues" evidence="8">
    <location>
        <begin position="1"/>
        <end position="10"/>
    </location>
</feature>
<dbReference type="PROSITE" id="PS50113">
    <property type="entry name" value="PAC"/>
    <property type="match status" value="1"/>
</dbReference>
<keyword evidence="6" id="KW-0067">ATP-binding</keyword>
<dbReference type="SUPFAM" id="SSF55874">
    <property type="entry name" value="ATPase domain of HSP90 chaperone/DNA topoisomerase II/histidine kinase"/>
    <property type="match status" value="1"/>
</dbReference>
<keyword evidence="9" id="KW-0472">Membrane</keyword>
<dbReference type="InterPro" id="IPR035965">
    <property type="entry name" value="PAS-like_dom_sf"/>
</dbReference>
<feature type="domain" description="Histidine kinase" evidence="10">
    <location>
        <begin position="445"/>
        <end position="629"/>
    </location>
</feature>
<feature type="transmembrane region" description="Helical" evidence="9">
    <location>
        <begin position="186"/>
        <end position="206"/>
    </location>
</feature>
<dbReference type="Gene3D" id="3.30.450.20">
    <property type="entry name" value="PAS domain"/>
    <property type="match status" value="1"/>
</dbReference>
<dbReference type="KEGG" id="cfus:CYFUS_005567"/>
<keyword evidence="9" id="KW-1133">Transmembrane helix</keyword>
<evidence type="ECO:0000256" key="6">
    <source>
        <dbReference type="ARBA" id="ARBA00022840"/>
    </source>
</evidence>
<dbReference type="SMART" id="SM00091">
    <property type="entry name" value="PAS"/>
    <property type="match status" value="1"/>
</dbReference>
<dbReference type="GO" id="GO:0005524">
    <property type="term" value="F:ATP binding"/>
    <property type="evidence" value="ECO:0007669"/>
    <property type="project" value="UniProtKB-KW"/>
</dbReference>
<evidence type="ECO:0000256" key="8">
    <source>
        <dbReference type="SAM" id="MobiDB-lite"/>
    </source>
</evidence>
<dbReference type="InterPro" id="IPR004358">
    <property type="entry name" value="Sig_transdc_His_kin-like_C"/>
</dbReference>
<organism evidence="12 13">
    <name type="scientific">Cystobacter fuscus</name>
    <dbReference type="NCBI Taxonomy" id="43"/>
    <lineage>
        <taxon>Bacteria</taxon>
        <taxon>Pseudomonadati</taxon>
        <taxon>Myxococcota</taxon>
        <taxon>Myxococcia</taxon>
        <taxon>Myxococcales</taxon>
        <taxon>Cystobacterineae</taxon>
        <taxon>Archangiaceae</taxon>
        <taxon>Cystobacter</taxon>
    </lineage>
</organism>
<sequence>MSNPSESRTASAKALPTENPPLARAPPRLLRWYLEKVDAFLSESIRQGPVLDLNRARFQVNLSVVISIITALFLFFVAPKFERPWPLVLVSLLSLTGIGLSQVMLHWMSSPRIPAMIQCASSTVPTMTIILYVGEWGTALQATAMLIPLASVYLLGIRKGLIPCLLLAANAALVHPFLHARNALDWIIGAFTALAILTVCVMSGLFTRSRDEAQMSLERALRTQSESERKLSSLLENTEDVVCSLDLGGRIVTANQAFRQLYLQHLSRELQPADALRELLPLEDPTRWTERFRQVLGGHRVRFEVTLAVRGQARVLDVSLGPIAGEAGMPEGMTLFGKDVTASKEAESRLGEMHRNLIDVSRQAGMAEIATGVLHNVGNTLNSANVSAELVIQGLRGLRVSSVVKTLELLREHAGHLDSFLTSAQGQQIPAYLEALGKELPEAKERLLEEMRALRESLENVKAVVRMQQEHARYLGVVEPVAVPQLIDDALRLQGRSFEALGIQVRREYGPVPLVMVDRHKLLQILLNLLNNARHALEGRERSNRWLTVRVSRAAQARLRIEVEDNGTGIAHEHLPRLFTQGFTTKKTGHGFGLHISALSATELGGSLSCTSQGLGQGATFTIEVPLEA</sequence>
<evidence type="ECO:0000256" key="2">
    <source>
        <dbReference type="ARBA" id="ARBA00012438"/>
    </source>
</evidence>
<dbReference type="Pfam" id="PF02518">
    <property type="entry name" value="HATPase_c"/>
    <property type="match status" value="1"/>
</dbReference>
<dbReference type="InterPro" id="IPR013656">
    <property type="entry name" value="PAS_4"/>
</dbReference>
<proteinExistence type="predicted"/>
<feature type="transmembrane region" description="Helical" evidence="9">
    <location>
        <begin position="161"/>
        <end position="180"/>
    </location>
</feature>
<dbReference type="GO" id="GO:0000160">
    <property type="term" value="P:phosphorelay signal transduction system"/>
    <property type="evidence" value="ECO:0007669"/>
    <property type="project" value="UniProtKB-KW"/>
</dbReference>
<evidence type="ECO:0000256" key="9">
    <source>
        <dbReference type="SAM" id="Phobius"/>
    </source>
</evidence>
<evidence type="ECO:0000256" key="4">
    <source>
        <dbReference type="ARBA" id="ARBA00022741"/>
    </source>
</evidence>
<evidence type="ECO:0000256" key="7">
    <source>
        <dbReference type="ARBA" id="ARBA00023012"/>
    </source>
</evidence>
<dbReference type="InterPro" id="IPR036890">
    <property type="entry name" value="HATPase_C_sf"/>
</dbReference>
<evidence type="ECO:0000313" key="12">
    <source>
        <dbReference type="EMBL" id="ATB40119.1"/>
    </source>
</evidence>
<feature type="domain" description="PAC" evidence="11">
    <location>
        <begin position="299"/>
        <end position="352"/>
    </location>
</feature>
<dbReference type="Proteomes" id="UP000217257">
    <property type="component" value="Chromosome"/>
</dbReference>
<dbReference type="InterPro" id="IPR000014">
    <property type="entry name" value="PAS"/>
</dbReference>
<dbReference type="PROSITE" id="PS50109">
    <property type="entry name" value="HIS_KIN"/>
    <property type="match status" value="1"/>
</dbReference>
<keyword evidence="4" id="KW-0547">Nucleotide-binding</keyword>
<dbReference type="InterPro" id="IPR003594">
    <property type="entry name" value="HATPase_dom"/>
</dbReference>
<dbReference type="GO" id="GO:0004673">
    <property type="term" value="F:protein histidine kinase activity"/>
    <property type="evidence" value="ECO:0007669"/>
    <property type="project" value="UniProtKB-EC"/>
</dbReference>
<dbReference type="NCBIfam" id="TIGR00229">
    <property type="entry name" value="sensory_box"/>
    <property type="match status" value="1"/>
</dbReference>
<dbReference type="EMBL" id="CP022098">
    <property type="protein sequence ID" value="ATB40119.1"/>
    <property type="molecule type" value="Genomic_DNA"/>
</dbReference>
<accession>A0A250J871</accession>
<keyword evidence="3" id="KW-0808">Transferase</keyword>
<dbReference type="AlphaFoldDB" id="A0A250J871"/>
<dbReference type="PANTHER" id="PTHR43065">
    <property type="entry name" value="SENSOR HISTIDINE KINASE"/>
    <property type="match status" value="1"/>
</dbReference>
<dbReference type="InterPro" id="IPR000700">
    <property type="entry name" value="PAS-assoc_C"/>
</dbReference>
<dbReference type="SUPFAM" id="SSF55785">
    <property type="entry name" value="PYP-like sensor domain (PAS domain)"/>
    <property type="match status" value="1"/>
</dbReference>
<dbReference type="InterPro" id="IPR005467">
    <property type="entry name" value="His_kinase_dom"/>
</dbReference>
<keyword evidence="5" id="KW-0418">Kinase</keyword>
<evidence type="ECO:0000256" key="3">
    <source>
        <dbReference type="ARBA" id="ARBA00022679"/>
    </source>
</evidence>
<evidence type="ECO:0000259" key="11">
    <source>
        <dbReference type="PROSITE" id="PS50113"/>
    </source>
</evidence>
<gene>
    <name evidence="12" type="ORF">CYFUS_005567</name>
</gene>
<dbReference type="Gene3D" id="3.30.565.10">
    <property type="entry name" value="Histidine kinase-like ATPase, C-terminal domain"/>
    <property type="match status" value="1"/>
</dbReference>
<dbReference type="CDD" id="cd00130">
    <property type="entry name" value="PAS"/>
    <property type="match status" value="1"/>
</dbReference>
<keyword evidence="7" id="KW-0902">Two-component regulatory system</keyword>
<feature type="transmembrane region" description="Helical" evidence="9">
    <location>
        <begin position="84"/>
        <end position="103"/>
    </location>
</feature>
<dbReference type="EC" id="2.7.13.3" evidence="2"/>
<dbReference type="Pfam" id="PF08448">
    <property type="entry name" value="PAS_4"/>
    <property type="match status" value="1"/>
</dbReference>
<evidence type="ECO:0000313" key="13">
    <source>
        <dbReference type="Proteomes" id="UP000217257"/>
    </source>
</evidence>
<dbReference type="SMART" id="SM00387">
    <property type="entry name" value="HATPase_c"/>
    <property type="match status" value="1"/>
</dbReference>
<evidence type="ECO:0000259" key="10">
    <source>
        <dbReference type="PROSITE" id="PS50109"/>
    </source>
</evidence>
<dbReference type="PRINTS" id="PR00344">
    <property type="entry name" value="BCTRLSENSOR"/>
</dbReference>
<dbReference type="PANTHER" id="PTHR43065:SF46">
    <property type="entry name" value="C4-DICARBOXYLATE TRANSPORT SENSOR PROTEIN DCTB"/>
    <property type="match status" value="1"/>
</dbReference>
<feature type="transmembrane region" description="Helical" evidence="9">
    <location>
        <begin position="60"/>
        <end position="78"/>
    </location>
</feature>
<comment type="catalytic activity">
    <reaction evidence="1">
        <text>ATP + protein L-histidine = ADP + protein N-phospho-L-histidine.</text>
        <dbReference type="EC" id="2.7.13.3"/>
    </reaction>
</comment>
<evidence type="ECO:0000256" key="1">
    <source>
        <dbReference type="ARBA" id="ARBA00000085"/>
    </source>
</evidence>
<name>A0A250J871_9BACT</name>
<evidence type="ECO:0000256" key="5">
    <source>
        <dbReference type="ARBA" id="ARBA00022777"/>
    </source>
</evidence>
<keyword evidence="9" id="KW-0812">Transmembrane</keyword>
<dbReference type="RefSeq" id="WP_198316123.1">
    <property type="nucleotide sequence ID" value="NZ_CP022098.1"/>
</dbReference>